<reference evidence="4" key="1">
    <citation type="submission" date="2023-06" db="EMBL/GenBank/DDBJ databases">
        <title>Draft genome of Marssonina rosae.</title>
        <authorList>
            <person name="Cheng Q."/>
        </authorList>
    </citation>
    <scope>NUCLEOTIDE SEQUENCE</scope>
    <source>
        <strain evidence="4">R4</strain>
    </source>
</reference>
<feature type="signal peptide" evidence="3">
    <location>
        <begin position="1"/>
        <end position="19"/>
    </location>
</feature>
<protein>
    <submittedName>
        <fullName evidence="4">Uncharacterized protein</fullName>
    </submittedName>
</protein>
<keyword evidence="5" id="KW-1185">Reference proteome</keyword>
<comment type="caution">
    <text evidence="4">The sequence shown here is derived from an EMBL/GenBank/DDBJ whole genome shotgun (WGS) entry which is preliminary data.</text>
</comment>
<keyword evidence="3" id="KW-0732">Signal</keyword>
<sequence length="243" mass="26023">MSILSKFVQFLVVIAAVNGSPLERRGVGTLPAHEIVGLPEAVPNNMTGLLYKTYQPFIHVLNGCLPFPAVDINGNIKYDNEGLPITGGEENDCSSSVGQIYARGLQGENGSYAILYSVYMPVDSPSPGLGHRHEWEGVIIWLANSSATTADNILAVCPSAHGGWICSTEFLLSETGALLSYFSIWPVNHQMGLSAVKGGQQPLVAWESMSDLVKGALQTGNFSTATVPFKDSTFRENIATATF</sequence>
<dbReference type="Proteomes" id="UP001285354">
    <property type="component" value="Unassembled WGS sequence"/>
</dbReference>
<name>A0AAD9WA77_9HELO</name>
<evidence type="ECO:0000313" key="5">
    <source>
        <dbReference type="Proteomes" id="UP001285354"/>
    </source>
</evidence>
<gene>
    <name evidence="4" type="ORF">QTJ16_006559</name>
</gene>
<dbReference type="EMBL" id="JAUBYV010000011">
    <property type="protein sequence ID" value="KAK2623925.1"/>
    <property type="molecule type" value="Genomic_DNA"/>
</dbReference>
<dbReference type="AlphaFoldDB" id="A0AAD9WA77"/>
<evidence type="ECO:0000256" key="1">
    <source>
        <dbReference type="ARBA" id="ARBA00009520"/>
    </source>
</evidence>
<evidence type="ECO:0000313" key="4">
    <source>
        <dbReference type="EMBL" id="KAK2623925.1"/>
    </source>
</evidence>
<comment type="similarity">
    <text evidence="1">Belongs to the Necrosis inducing protein (NPP1) family.</text>
</comment>
<accession>A0AAD9WA77</accession>
<dbReference type="PIRSF" id="PIRSF029958">
    <property type="entry name" value="Necrosis-inducing_protein"/>
    <property type="match status" value="1"/>
</dbReference>
<feature type="chain" id="PRO_5041914035" evidence="3">
    <location>
        <begin position="20"/>
        <end position="243"/>
    </location>
</feature>
<dbReference type="PANTHER" id="PTHR33657">
    <property type="entry name" value="DOMAIN PROTEIN, PUTATIVE (AFU_ORTHOLOGUE AFUA_5G00600)-RELATED"/>
    <property type="match status" value="1"/>
</dbReference>
<proteinExistence type="inferred from homology"/>
<evidence type="ECO:0000256" key="3">
    <source>
        <dbReference type="SAM" id="SignalP"/>
    </source>
</evidence>
<organism evidence="4 5">
    <name type="scientific">Diplocarpon rosae</name>
    <dbReference type="NCBI Taxonomy" id="946125"/>
    <lineage>
        <taxon>Eukaryota</taxon>
        <taxon>Fungi</taxon>
        <taxon>Dikarya</taxon>
        <taxon>Ascomycota</taxon>
        <taxon>Pezizomycotina</taxon>
        <taxon>Leotiomycetes</taxon>
        <taxon>Helotiales</taxon>
        <taxon>Drepanopezizaceae</taxon>
        <taxon>Diplocarpon</taxon>
    </lineage>
</organism>
<keyword evidence="2" id="KW-0843">Virulence</keyword>
<dbReference type="Pfam" id="PF05630">
    <property type="entry name" value="NPP1"/>
    <property type="match status" value="1"/>
</dbReference>
<dbReference type="PANTHER" id="PTHR33657:SF8">
    <property type="entry name" value="DOMAIN PROTEIN, PUTATIVE (AFU_ORTHOLOGUE AFUA_5G00600)-RELATED"/>
    <property type="match status" value="1"/>
</dbReference>
<evidence type="ECO:0000256" key="2">
    <source>
        <dbReference type="ARBA" id="ARBA00023026"/>
    </source>
</evidence>
<dbReference type="InterPro" id="IPR008701">
    <property type="entry name" value="NPP1"/>
</dbReference>